<dbReference type="Proteomes" id="UP001527866">
    <property type="component" value="Unassembled WGS sequence"/>
</dbReference>
<keyword evidence="3" id="KW-0012">Acyltransferase</keyword>
<dbReference type="GO" id="GO:0016746">
    <property type="term" value="F:acyltransferase activity"/>
    <property type="evidence" value="ECO:0007669"/>
    <property type="project" value="UniProtKB-KW"/>
</dbReference>
<dbReference type="Pfam" id="PF18082">
    <property type="entry name" value="NAT_N"/>
    <property type="match status" value="1"/>
</dbReference>
<dbReference type="Pfam" id="PF18164">
    <property type="entry name" value="GNAT_C"/>
    <property type="match status" value="1"/>
</dbReference>
<protein>
    <submittedName>
        <fullName evidence="3">Acyltransferase domain-containing protein</fullName>
    </submittedName>
</protein>
<name>A0ABT4U497_9ACTN</name>
<feature type="domain" description="N-acyltransferase N-terminal" evidence="1">
    <location>
        <begin position="50"/>
        <end position="176"/>
    </location>
</feature>
<dbReference type="InterPro" id="IPR041644">
    <property type="entry name" value="GNAT_C"/>
</dbReference>
<sequence length="345" mass="37304">MHDHPTPDTGDLCERHGLGVDAARWLDAAARLPHPSDKGAADPLAADPGALLEPFALDAADLDEVLAAWPDASWPPGLLYLVERMAARAAADAGTHPVWQDWPALQCAGDARARCAPIVAFAVSLPWYVEHQRSLGAPDEVTFATLRDVGRQVAANRRMFGGAGLETAGWVALQFRSGLYELGRLQFEPNLLGTQASVRWFDADRARALGRGDLYPGEPCLRIHIPTGARLEAEAVRDSLKRARPFFRDALGADYPVATCSSWLLDPQVPDMLGAGSNIAGFQELFTLVEEAAPGDADVFRFVHNRPDTDPGGARRATRLERATADHVAAGGHWYVRTGWLDLPG</sequence>
<dbReference type="Gene3D" id="3.40.630.120">
    <property type="match status" value="1"/>
</dbReference>
<dbReference type="RefSeq" id="WP_270686229.1">
    <property type="nucleotide sequence ID" value="NZ_JAQFWQ010000035.1"/>
</dbReference>
<keyword evidence="4" id="KW-1185">Reference proteome</keyword>
<dbReference type="EMBL" id="JAQFWQ010000035">
    <property type="protein sequence ID" value="MDA2811781.1"/>
    <property type="molecule type" value="Genomic_DNA"/>
</dbReference>
<evidence type="ECO:0000313" key="4">
    <source>
        <dbReference type="Proteomes" id="UP001527866"/>
    </source>
</evidence>
<dbReference type="InterPro" id="IPR041273">
    <property type="entry name" value="NAT_N"/>
</dbReference>
<organism evidence="3 4">
    <name type="scientific">Nocardiopsis endophytica</name>
    <dbReference type="NCBI Taxonomy" id="3018445"/>
    <lineage>
        <taxon>Bacteria</taxon>
        <taxon>Bacillati</taxon>
        <taxon>Actinomycetota</taxon>
        <taxon>Actinomycetes</taxon>
        <taxon>Streptosporangiales</taxon>
        <taxon>Nocardiopsidaceae</taxon>
        <taxon>Nocardiopsis</taxon>
    </lineage>
</organism>
<feature type="domain" description="GNAT-like C-terminal" evidence="2">
    <location>
        <begin position="179"/>
        <end position="341"/>
    </location>
</feature>
<gene>
    <name evidence="3" type="ORF">O4J56_14155</name>
</gene>
<accession>A0ABT4U497</accession>
<comment type="caution">
    <text evidence="3">The sequence shown here is derived from an EMBL/GenBank/DDBJ whole genome shotgun (WGS) entry which is preliminary data.</text>
</comment>
<proteinExistence type="predicted"/>
<evidence type="ECO:0000259" key="1">
    <source>
        <dbReference type="Pfam" id="PF18082"/>
    </source>
</evidence>
<keyword evidence="3" id="KW-0808">Transferase</keyword>
<evidence type="ECO:0000313" key="3">
    <source>
        <dbReference type="EMBL" id="MDA2811781.1"/>
    </source>
</evidence>
<reference evidence="3 4" key="1">
    <citation type="submission" date="2023-01" db="EMBL/GenBank/DDBJ databases">
        <title>Draft genome sequence of Nocardiopsis sp. RSe5-2 isolated from halophytes.</title>
        <authorList>
            <person name="Duangmal K."/>
            <person name="Chantavorakit T."/>
        </authorList>
    </citation>
    <scope>NUCLEOTIDE SEQUENCE [LARGE SCALE GENOMIC DNA]</scope>
    <source>
        <strain evidence="3 4">RSe5-2</strain>
    </source>
</reference>
<evidence type="ECO:0000259" key="2">
    <source>
        <dbReference type="Pfam" id="PF18164"/>
    </source>
</evidence>